<dbReference type="GO" id="GO:0034982">
    <property type="term" value="P:mitochondrial protein processing"/>
    <property type="evidence" value="ECO:0007669"/>
    <property type="project" value="TreeGrafter"/>
</dbReference>
<evidence type="ECO:0000256" key="15">
    <source>
        <dbReference type="ARBA" id="ARBA00023049"/>
    </source>
</evidence>
<comment type="similarity">
    <text evidence="5">In the N-terminal section; belongs to the AAA ATPase family.</text>
</comment>
<evidence type="ECO:0000259" key="18">
    <source>
        <dbReference type="SMART" id="SM00382"/>
    </source>
</evidence>
<dbReference type="FunFam" id="1.10.8.60:FF:000033">
    <property type="entry name" value="paraplegin isoform X1"/>
    <property type="match status" value="1"/>
</dbReference>
<keyword evidence="16" id="KW-0472">Membrane</keyword>
<dbReference type="InterPro" id="IPR000642">
    <property type="entry name" value="Peptidase_M41"/>
</dbReference>
<dbReference type="GO" id="GO:0046872">
    <property type="term" value="F:metal ion binding"/>
    <property type="evidence" value="ECO:0007669"/>
    <property type="project" value="UniProtKB-KW"/>
</dbReference>
<feature type="region of interest" description="Disordered" evidence="17">
    <location>
        <begin position="80"/>
        <end position="128"/>
    </location>
</feature>
<dbReference type="InterPro" id="IPR005936">
    <property type="entry name" value="FtsH"/>
</dbReference>
<dbReference type="Gene3D" id="3.40.50.300">
    <property type="entry name" value="P-loop containing nucleotide triphosphate hydrolases"/>
    <property type="match status" value="1"/>
</dbReference>
<dbReference type="GO" id="GO:0005524">
    <property type="term" value="F:ATP binding"/>
    <property type="evidence" value="ECO:0007669"/>
    <property type="project" value="UniProtKB-KW"/>
</dbReference>
<dbReference type="Proteomes" id="UP000015104">
    <property type="component" value="Unassembled WGS sequence"/>
</dbReference>
<dbReference type="CDD" id="cd19501">
    <property type="entry name" value="RecA-like_FtsH"/>
    <property type="match status" value="1"/>
</dbReference>
<protein>
    <recommendedName>
        <fullName evidence="18">AAA+ ATPase domain-containing protein</fullName>
    </recommendedName>
</protein>
<evidence type="ECO:0000256" key="9">
    <source>
        <dbReference type="ARBA" id="ARBA00022741"/>
    </source>
</evidence>
<keyword evidence="14" id="KW-1133">Transmembrane helix</keyword>
<keyword evidence="11" id="KW-0862">Zinc</keyword>
<evidence type="ECO:0000256" key="6">
    <source>
        <dbReference type="ARBA" id="ARBA00022670"/>
    </source>
</evidence>
<dbReference type="GO" id="GO:0004222">
    <property type="term" value="F:metalloendopeptidase activity"/>
    <property type="evidence" value="ECO:0007669"/>
    <property type="project" value="InterPro"/>
</dbReference>
<evidence type="ECO:0000256" key="3">
    <source>
        <dbReference type="ARBA" id="ARBA00004173"/>
    </source>
</evidence>
<evidence type="ECO:0000256" key="8">
    <source>
        <dbReference type="ARBA" id="ARBA00022723"/>
    </source>
</evidence>
<dbReference type="InterPro" id="IPR037219">
    <property type="entry name" value="Peptidase_M41-like"/>
</dbReference>
<keyword evidence="9" id="KW-0547">Nucleotide-binding</keyword>
<dbReference type="SUPFAM" id="SSF140990">
    <property type="entry name" value="FtsH protease domain-like"/>
    <property type="match status" value="1"/>
</dbReference>
<dbReference type="GO" id="GO:0016887">
    <property type="term" value="F:ATP hydrolysis activity"/>
    <property type="evidence" value="ECO:0007669"/>
    <property type="project" value="InterPro"/>
</dbReference>
<evidence type="ECO:0000256" key="16">
    <source>
        <dbReference type="ARBA" id="ARBA00023136"/>
    </source>
</evidence>
<dbReference type="SMART" id="SM00382">
    <property type="entry name" value="AAA"/>
    <property type="match status" value="1"/>
</dbReference>
<dbReference type="Gene3D" id="1.10.8.60">
    <property type="match status" value="1"/>
</dbReference>
<feature type="compositionally biased region" description="Basic and acidic residues" evidence="17">
    <location>
        <begin position="83"/>
        <end position="96"/>
    </location>
</feature>
<keyword evidence="15" id="KW-0482">Metalloprotease</keyword>
<dbReference type="GO" id="GO:0005745">
    <property type="term" value="C:m-AAA complex"/>
    <property type="evidence" value="ECO:0007669"/>
    <property type="project" value="TreeGrafter"/>
</dbReference>
<dbReference type="eggNOG" id="KOG0731">
    <property type="taxonomic scope" value="Eukaryota"/>
</dbReference>
<dbReference type="GO" id="GO:0004176">
    <property type="term" value="F:ATP-dependent peptidase activity"/>
    <property type="evidence" value="ECO:0007669"/>
    <property type="project" value="InterPro"/>
</dbReference>
<comment type="similarity">
    <text evidence="4">In the C-terminal section; belongs to the peptidase M41 family.</text>
</comment>
<accession>T1JVY2</accession>
<dbReference type="NCBIfam" id="TIGR01241">
    <property type="entry name" value="FtsH_fam"/>
    <property type="match status" value="1"/>
</dbReference>
<sequence length="795" mass="88620">MASLSFGKLVCIPIRSSPLSVCQRCRPLLSQLLIRNYMSSNVQNQLLKQSYLPMQQLLVNWRTIKVKCVGNHIIISNYSTSNGDKKEERSPLDRQSRSNSSDSTKDKDANKEKDPEKEKEDPEKNKKDDQKVYMFAHSVLSMFLIGYLLYAMQSDPQGEVNMGFISWNEFYHLMLSTGEVKQLTIRPDRNMVIVQLHDGAIIQGKRPYLRTFFLNVADIESFERKLRKAEEDLGISSENGVPVFYERGGDNSYITLLLLIMLALYALSLTQVRSSVSSSSNVFSKLGRARFTVVDSLTGAGKGVKFADVAGLKEAKIEIMEFVDYLKAPEKFKALGAKVPRGVLLLGPPGCGKTMLAKAVASEANVPFLAMAGTEFIEMIGGLGASRVRDLFKEARKRAPCIVYIDEIDAIGRKRSGTRVETSGEEEQTLNQLLVEMDGMAGREGVILLGSTNRAEVLDKALLRPGRFDRHILIDLPTLEERKETFEKYLKNIKLSIKPENVSSRLASLTPGFSGADIANVCNESALNAARYKRKAVTPNDLEYAVERVIGGIEKKSQALSPGEKKVVAYHECGHALTGWLLKHTDALLKVTIVPRTNNVLGFAQYLPSEQQLYSKEELFDKMCMALGGRVAESVIFNRISSGAQDDLKKVTKMAYGMIKQYGMDDVVGPLSFASEDGDDSFSKKPYSKKLGNIIDNQARMLVAQAYKATEKILLENKDKLKKLSEELLEREVLNYNDIEKLIGPPPHGAKKMIQSLDLSAYENSESQENQESSPNEIISNDENRPNNSKPSDRV</sequence>
<evidence type="ECO:0000313" key="20">
    <source>
        <dbReference type="Proteomes" id="UP000015104"/>
    </source>
</evidence>
<dbReference type="EnsemblMetazoa" id="tetur02g06210.1">
    <property type="protein sequence ID" value="tetur02g06210.1"/>
    <property type="gene ID" value="tetur02g06210"/>
</dbReference>
<evidence type="ECO:0000256" key="2">
    <source>
        <dbReference type="ARBA" id="ARBA00004141"/>
    </source>
</evidence>
<feature type="region of interest" description="Disordered" evidence="17">
    <location>
        <begin position="744"/>
        <end position="795"/>
    </location>
</feature>
<dbReference type="InterPro" id="IPR050928">
    <property type="entry name" value="ATP-dep_Zn_Metalloprotease"/>
</dbReference>
<dbReference type="Pfam" id="PF17862">
    <property type="entry name" value="AAA_lid_3"/>
    <property type="match status" value="1"/>
</dbReference>
<evidence type="ECO:0000256" key="5">
    <source>
        <dbReference type="ARBA" id="ARBA00010550"/>
    </source>
</evidence>
<evidence type="ECO:0000256" key="10">
    <source>
        <dbReference type="ARBA" id="ARBA00022801"/>
    </source>
</evidence>
<dbReference type="PANTHER" id="PTHR43655">
    <property type="entry name" value="ATP-DEPENDENT PROTEASE"/>
    <property type="match status" value="1"/>
</dbReference>
<comment type="subcellular location">
    <subcellularLocation>
        <location evidence="2">Membrane</location>
        <topology evidence="2">Multi-pass membrane protein</topology>
    </subcellularLocation>
    <subcellularLocation>
        <location evidence="3">Mitochondrion</location>
    </subcellularLocation>
</comment>
<dbReference type="FunFam" id="3.40.50.300:FF:000277">
    <property type="entry name" value="ATP-dependent zinc metalloprotease FtsH"/>
    <property type="match status" value="1"/>
</dbReference>
<dbReference type="FunFam" id="1.20.58.760:FF:000003">
    <property type="entry name" value="AFG3-like AAA ATPase 2"/>
    <property type="match status" value="1"/>
</dbReference>
<keyword evidence="6" id="KW-0645">Protease</keyword>
<feature type="domain" description="AAA+ ATPase" evidence="18">
    <location>
        <begin position="339"/>
        <end position="478"/>
    </location>
</feature>
<evidence type="ECO:0000256" key="13">
    <source>
        <dbReference type="ARBA" id="ARBA00022946"/>
    </source>
</evidence>
<feature type="compositionally biased region" description="Basic and acidic residues" evidence="17">
    <location>
        <begin position="103"/>
        <end position="128"/>
    </location>
</feature>
<feature type="compositionally biased region" description="Polar residues" evidence="17">
    <location>
        <begin position="775"/>
        <end position="795"/>
    </location>
</feature>
<keyword evidence="10" id="KW-0378">Hydrolase</keyword>
<evidence type="ECO:0000256" key="11">
    <source>
        <dbReference type="ARBA" id="ARBA00022833"/>
    </source>
</evidence>
<dbReference type="HOGENOM" id="CLU_000688_23_2_1"/>
<evidence type="ECO:0000256" key="1">
    <source>
        <dbReference type="ARBA" id="ARBA00001947"/>
    </source>
</evidence>
<dbReference type="STRING" id="32264.T1JVY2"/>
<dbReference type="Pfam" id="PF00004">
    <property type="entry name" value="AAA"/>
    <property type="match status" value="1"/>
</dbReference>
<dbReference type="Gene3D" id="3.40.1690.20">
    <property type="match status" value="1"/>
</dbReference>
<evidence type="ECO:0000256" key="12">
    <source>
        <dbReference type="ARBA" id="ARBA00022840"/>
    </source>
</evidence>
<dbReference type="EMBL" id="CAEY01000798">
    <property type="status" value="NOT_ANNOTATED_CDS"/>
    <property type="molecule type" value="Genomic_DNA"/>
</dbReference>
<evidence type="ECO:0000256" key="17">
    <source>
        <dbReference type="SAM" id="MobiDB-lite"/>
    </source>
</evidence>
<name>T1JVY2_TETUR</name>
<feature type="compositionally biased region" description="Low complexity" evidence="17">
    <location>
        <begin position="763"/>
        <end position="774"/>
    </location>
</feature>
<dbReference type="Gene3D" id="1.20.58.760">
    <property type="entry name" value="Peptidase M41"/>
    <property type="match status" value="1"/>
</dbReference>
<reference evidence="20" key="1">
    <citation type="submission" date="2011-08" db="EMBL/GenBank/DDBJ databases">
        <authorList>
            <person name="Rombauts S."/>
        </authorList>
    </citation>
    <scope>NUCLEOTIDE SEQUENCE</scope>
    <source>
        <strain evidence="20">London</strain>
    </source>
</reference>
<dbReference type="HAMAP" id="MF_01458">
    <property type="entry name" value="FtsH"/>
    <property type="match status" value="1"/>
</dbReference>
<dbReference type="InterPro" id="IPR003959">
    <property type="entry name" value="ATPase_AAA_core"/>
</dbReference>
<keyword evidence="8" id="KW-0479">Metal-binding</keyword>
<dbReference type="InterPro" id="IPR041569">
    <property type="entry name" value="AAA_lid_3"/>
</dbReference>
<comment type="cofactor">
    <cofactor evidence="1">
        <name>Zn(2+)</name>
        <dbReference type="ChEBI" id="CHEBI:29105"/>
    </cofactor>
</comment>
<dbReference type="Pfam" id="PF01434">
    <property type="entry name" value="Peptidase_M41"/>
    <property type="match status" value="1"/>
</dbReference>
<keyword evidence="20" id="KW-1185">Reference proteome</keyword>
<evidence type="ECO:0000256" key="4">
    <source>
        <dbReference type="ARBA" id="ARBA00010044"/>
    </source>
</evidence>
<reference evidence="19" key="2">
    <citation type="submission" date="2015-06" db="UniProtKB">
        <authorList>
            <consortium name="EnsemblMetazoa"/>
        </authorList>
    </citation>
    <scope>IDENTIFICATION</scope>
</reference>
<keyword evidence="13" id="KW-0809">Transit peptide</keyword>
<proteinExistence type="inferred from homology"/>
<keyword evidence="7" id="KW-0812">Transmembrane</keyword>
<organism evidence="19 20">
    <name type="scientific">Tetranychus urticae</name>
    <name type="common">Two-spotted spider mite</name>
    <dbReference type="NCBI Taxonomy" id="32264"/>
    <lineage>
        <taxon>Eukaryota</taxon>
        <taxon>Metazoa</taxon>
        <taxon>Ecdysozoa</taxon>
        <taxon>Arthropoda</taxon>
        <taxon>Chelicerata</taxon>
        <taxon>Arachnida</taxon>
        <taxon>Acari</taxon>
        <taxon>Acariformes</taxon>
        <taxon>Trombidiformes</taxon>
        <taxon>Prostigmata</taxon>
        <taxon>Eleutherengona</taxon>
        <taxon>Raphignathae</taxon>
        <taxon>Tetranychoidea</taxon>
        <taxon>Tetranychidae</taxon>
        <taxon>Tetranychus</taxon>
    </lineage>
</organism>
<evidence type="ECO:0000256" key="7">
    <source>
        <dbReference type="ARBA" id="ARBA00022692"/>
    </source>
</evidence>
<dbReference type="InterPro" id="IPR027417">
    <property type="entry name" value="P-loop_NTPase"/>
</dbReference>
<dbReference type="SUPFAM" id="SSF52540">
    <property type="entry name" value="P-loop containing nucleoside triphosphate hydrolases"/>
    <property type="match status" value="1"/>
</dbReference>
<evidence type="ECO:0000256" key="14">
    <source>
        <dbReference type="ARBA" id="ARBA00022989"/>
    </source>
</evidence>
<keyword evidence="12" id="KW-0067">ATP-binding</keyword>
<evidence type="ECO:0000313" key="19">
    <source>
        <dbReference type="EnsemblMetazoa" id="tetur02g06210.1"/>
    </source>
</evidence>
<dbReference type="PANTHER" id="PTHR43655:SF8">
    <property type="entry name" value="PARAPLEGIN"/>
    <property type="match status" value="1"/>
</dbReference>
<dbReference type="AlphaFoldDB" id="T1JVY2"/>
<dbReference type="InterPro" id="IPR003593">
    <property type="entry name" value="AAA+_ATPase"/>
</dbReference>